<dbReference type="RefSeq" id="WP_126404424.1">
    <property type="nucleotide sequence ID" value="NZ_LR134266.1"/>
</dbReference>
<accession>A0A447Z529</accession>
<dbReference type="EMBL" id="LR134266">
    <property type="protein sequence ID" value="VED67410.1"/>
    <property type="molecule type" value="Genomic_DNA"/>
</dbReference>
<reference evidence="2 3" key="1">
    <citation type="submission" date="2018-12" db="EMBL/GenBank/DDBJ databases">
        <authorList>
            <consortium name="Pathogen Informatics"/>
        </authorList>
    </citation>
    <scope>NUCLEOTIDE SEQUENCE [LARGE SCALE GENOMIC DNA]</scope>
    <source>
        <strain evidence="2 3">NCTC3166</strain>
    </source>
</reference>
<sequence>MENQQNNFEENKDRMRISGDGFYSAPIQNYPTRIKFTSILLSVAFYLSIIYLVLFISYFALSGNAWGLFILIFLGPNLLGIAIGAIFLRIGMEKGNKALLYTSFVLYILSIILAYDPDWGVFRIAPIVLAILVLIGTILAKEDKEVLRY</sequence>
<evidence type="ECO:0000313" key="2">
    <source>
        <dbReference type="EMBL" id="VED67410.1"/>
    </source>
</evidence>
<dbReference type="AlphaFoldDB" id="A0A447Z529"/>
<organism evidence="2 3">
    <name type="scientific">Streptococcus viridans</name>
    <dbReference type="NCBI Taxonomy" id="78535"/>
    <lineage>
        <taxon>Bacteria</taxon>
        <taxon>Bacillati</taxon>
        <taxon>Bacillota</taxon>
        <taxon>Bacilli</taxon>
        <taxon>Lactobacillales</taxon>
        <taxon>Streptococcaceae</taxon>
        <taxon>Streptococcus</taxon>
    </lineage>
</organism>
<feature type="transmembrane region" description="Helical" evidence="1">
    <location>
        <begin position="39"/>
        <end position="60"/>
    </location>
</feature>
<keyword evidence="1" id="KW-0812">Transmembrane</keyword>
<protein>
    <recommendedName>
        <fullName evidence="4">Integral membrane protein</fullName>
    </recommendedName>
</protein>
<keyword evidence="3" id="KW-1185">Reference proteome</keyword>
<name>A0A447Z529_9STRE</name>
<evidence type="ECO:0000313" key="3">
    <source>
        <dbReference type="Proteomes" id="UP000270025"/>
    </source>
</evidence>
<keyword evidence="1" id="KW-0472">Membrane</keyword>
<dbReference type="Proteomes" id="UP000270025">
    <property type="component" value="Chromosome"/>
</dbReference>
<dbReference type="KEGG" id="svf:NCTC3166_01233"/>
<gene>
    <name evidence="2" type="ORF">NCTC3166_01233</name>
</gene>
<evidence type="ECO:0008006" key="4">
    <source>
        <dbReference type="Google" id="ProtNLM"/>
    </source>
</evidence>
<evidence type="ECO:0000256" key="1">
    <source>
        <dbReference type="SAM" id="Phobius"/>
    </source>
</evidence>
<feature type="transmembrane region" description="Helical" evidence="1">
    <location>
        <begin position="98"/>
        <end position="115"/>
    </location>
</feature>
<proteinExistence type="predicted"/>
<feature type="transmembrane region" description="Helical" evidence="1">
    <location>
        <begin position="66"/>
        <end position="91"/>
    </location>
</feature>
<keyword evidence="1" id="KW-1133">Transmembrane helix</keyword>
<feature type="transmembrane region" description="Helical" evidence="1">
    <location>
        <begin position="121"/>
        <end position="140"/>
    </location>
</feature>